<dbReference type="InterPro" id="IPR001810">
    <property type="entry name" value="F-box_dom"/>
</dbReference>
<organism evidence="2 3">
    <name type="scientific">Quercus rubra</name>
    <name type="common">Northern red oak</name>
    <name type="synonym">Quercus borealis</name>
    <dbReference type="NCBI Taxonomy" id="3512"/>
    <lineage>
        <taxon>Eukaryota</taxon>
        <taxon>Viridiplantae</taxon>
        <taxon>Streptophyta</taxon>
        <taxon>Embryophyta</taxon>
        <taxon>Tracheophyta</taxon>
        <taxon>Spermatophyta</taxon>
        <taxon>Magnoliopsida</taxon>
        <taxon>eudicotyledons</taxon>
        <taxon>Gunneridae</taxon>
        <taxon>Pentapetalae</taxon>
        <taxon>rosids</taxon>
        <taxon>fabids</taxon>
        <taxon>Fagales</taxon>
        <taxon>Fagaceae</taxon>
        <taxon>Quercus</taxon>
    </lineage>
</organism>
<dbReference type="Pfam" id="PF08387">
    <property type="entry name" value="FBD"/>
    <property type="match status" value="1"/>
</dbReference>
<dbReference type="InterPro" id="IPR032675">
    <property type="entry name" value="LRR_dom_sf"/>
</dbReference>
<dbReference type="AlphaFoldDB" id="A0AAN7FGQ3"/>
<dbReference type="Pfam" id="PF00646">
    <property type="entry name" value="F-box"/>
    <property type="match status" value="1"/>
</dbReference>
<accession>A0AAN7FGQ3</accession>
<dbReference type="InterPro" id="IPR036047">
    <property type="entry name" value="F-box-like_dom_sf"/>
</dbReference>
<dbReference type="SUPFAM" id="SSF52058">
    <property type="entry name" value="L domain-like"/>
    <property type="match status" value="1"/>
</dbReference>
<reference evidence="2 3" key="1">
    <citation type="journal article" date="2023" name="G3 (Bethesda)">
        <title>A haplotype-resolved chromosome-scale genome for Quercus rubra L. provides insights into the genetics of adaptive traits for red oak species.</title>
        <authorList>
            <person name="Kapoor B."/>
            <person name="Jenkins J."/>
            <person name="Schmutz J."/>
            <person name="Zhebentyayeva T."/>
            <person name="Kuelheim C."/>
            <person name="Coggeshall M."/>
            <person name="Heim C."/>
            <person name="Lasky J.R."/>
            <person name="Leites L."/>
            <person name="Islam-Faridi N."/>
            <person name="Romero-Severson J."/>
            <person name="DeLeo V.L."/>
            <person name="Lucas S.M."/>
            <person name="Lazic D."/>
            <person name="Gailing O."/>
            <person name="Carlson J."/>
            <person name="Staton M."/>
        </authorList>
    </citation>
    <scope>NUCLEOTIDE SEQUENCE [LARGE SCALE GENOMIC DNA]</scope>
    <source>
        <strain evidence="2">Pseudo-F2</strain>
    </source>
</reference>
<dbReference type="Proteomes" id="UP001324115">
    <property type="component" value="Unassembled WGS sequence"/>
</dbReference>
<dbReference type="Gene3D" id="3.80.10.10">
    <property type="entry name" value="Ribonuclease Inhibitor"/>
    <property type="match status" value="1"/>
</dbReference>
<dbReference type="PROSITE" id="PS50181">
    <property type="entry name" value="FBOX"/>
    <property type="match status" value="1"/>
</dbReference>
<evidence type="ECO:0000313" key="2">
    <source>
        <dbReference type="EMBL" id="KAK4590519.1"/>
    </source>
</evidence>
<dbReference type="PANTHER" id="PTHR31900:SF34">
    <property type="entry name" value="EMB|CAB62440.1-RELATED"/>
    <property type="match status" value="1"/>
</dbReference>
<dbReference type="InterPro" id="IPR006566">
    <property type="entry name" value="FBD"/>
</dbReference>
<evidence type="ECO:0000313" key="3">
    <source>
        <dbReference type="Proteomes" id="UP001324115"/>
    </source>
</evidence>
<proteinExistence type="predicted"/>
<dbReference type="CDD" id="cd22160">
    <property type="entry name" value="F-box_AtFBL13-like"/>
    <property type="match status" value="1"/>
</dbReference>
<sequence length="284" mass="32708">MAQSKSKCIKRKHASFDRISDLPDSLIFHIISFLPTKHAVATSILSTRWKQLWTMLSILDFGDKDFVFRVLSLRKPFPVKKFRLLLHHSVDRSHVRTWIDYAVEHGVQELHLLDKSSSTCELPHSLFSCGSLEVLELNGKIVLDCPPSVHLPNLKHLYLKKIKYANNDSFHRLLIGSPNLLRLHLLNRPCNNVNFILNNPTLEYLDIDNQFVDARFSKVQVDTEGPHEPCWTESVNVPKCLKSHLRTISLLQFKGLEHELNLITYMLKNAKVLERMDILSGSTN</sequence>
<dbReference type="SUPFAM" id="SSF81383">
    <property type="entry name" value="F-box domain"/>
    <property type="match status" value="1"/>
</dbReference>
<dbReference type="InterPro" id="IPR053781">
    <property type="entry name" value="F-box_AtFBL13-like"/>
</dbReference>
<dbReference type="InterPro" id="IPR055411">
    <property type="entry name" value="LRR_FXL15/At3g58940/PEG3-like"/>
</dbReference>
<dbReference type="InterPro" id="IPR050232">
    <property type="entry name" value="FBL13/AtMIF1-like"/>
</dbReference>
<comment type="caution">
    <text evidence="2">The sequence shown here is derived from an EMBL/GenBank/DDBJ whole genome shotgun (WGS) entry which is preliminary data.</text>
</comment>
<feature type="domain" description="F-box" evidence="1">
    <location>
        <begin position="16"/>
        <end position="71"/>
    </location>
</feature>
<name>A0AAN7FGQ3_QUERU</name>
<dbReference type="Gene3D" id="1.20.1280.50">
    <property type="match status" value="1"/>
</dbReference>
<protein>
    <recommendedName>
        <fullName evidence="1">F-box domain-containing protein</fullName>
    </recommendedName>
</protein>
<dbReference type="EMBL" id="JAXUIC010000005">
    <property type="protein sequence ID" value="KAK4590519.1"/>
    <property type="molecule type" value="Genomic_DNA"/>
</dbReference>
<keyword evidence="3" id="KW-1185">Reference proteome</keyword>
<gene>
    <name evidence="2" type="ORF">RGQ29_020891</name>
</gene>
<dbReference type="Pfam" id="PF24758">
    <property type="entry name" value="LRR_At5g56370"/>
    <property type="match status" value="1"/>
</dbReference>
<dbReference type="PANTHER" id="PTHR31900">
    <property type="entry name" value="F-BOX/RNI SUPERFAMILY PROTEIN-RELATED"/>
    <property type="match status" value="1"/>
</dbReference>
<evidence type="ECO:0000259" key="1">
    <source>
        <dbReference type="PROSITE" id="PS50181"/>
    </source>
</evidence>